<evidence type="ECO:0000313" key="2">
    <source>
        <dbReference type="Proteomes" id="UP000224521"/>
    </source>
</evidence>
<sequence>MRRLLMIELSWYQFKSLMTNVKAVIQENPGPENITIREKALKIVYSLEEIQKDIESMAKFIDEPINKVYIQDYTVGQIRDLARKI</sequence>
<reference evidence="1 2" key="1">
    <citation type="submission" date="2016-09" db="EMBL/GenBank/DDBJ databases">
        <title>Characterization of two polyvalent phages infecting Enterobacteriaceae.</title>
        <authorList>
            <person name="Hamdi S."/>
            <person name="Rousseau G.M."/>
            <person name="Labrie S.J."/>
            <person name="Tremblay D.M."/>
            <person name="Kourda R.S."/>
            <person name="Slama K.B."/>
            <person name="Moineau S."/>
        </authorList>
    </citation>
    <scope>NUCLEOTIDE SEQUENCE [LARGE SCALE GENOMIC DNA]</scope>
</reference>
<gene>
    <name evidence="1" type="ORF">SH7_0013</name>
</gene>
<keyword evidence="2" id="KW-1185">Reference proteome</keyword>
<dbReference type="Proteomes" id="UP000224521">
    <property type="component" value="Segment"/>
</dbReference>
<protein>
    <recommendedName>
        <fullName evidence="3">Exonuclease</fullName>
    </recommendedName>
</protein>
<name>A0A1J0GT50_9CAUD</name>
<proteinExistence type="predicted"/>
<accession>A0A1J0GT50</accession>
<organism evidence="1 2">
    <name type="scientific">Shigella phage SH7</name>
    <dbReference type="NCBI Taxonomy" id="1913049"/>
    <lineage>
        <taxon>Viruses</taxon>
        <taxon>Duplodnaviria</taxon>
        <taxon>Heunggongvirae</taxon>
        <taxon>Uroviricota</taxon>
        <taxon>Caudoviricetes</taxon>
        <taxon>Pantevenvirales</taxon>
        <taxon>Straboviridae</taxon>
        <taxon>Tevenvirinae</taxon>
        <taxon>Tequatrovirus</taxon>
        <taxon>Tequatrovirus sh7</taxon>
    </lineage>
</organism>
<evidence type="ECO:0000313" key="1">
    <source>
        <dbReference type="EMBL" id="APC45246.1"/>
    </source>
</evidence>
<evidence type="ECO:0008006" key="3">
    <source>
        <dbReference type="Google" id="ProtNLM"/>
    </source>
</evidence>
<dbReference type="EMBL" id="KX828711">
    <property type="protein sequence ID" value="APC45246.1"/>
    <property type="molecule type" value="Genomic_DNA"/>
</dbReference>